<dbReference type="GO" id="GO:0006352">
    <property type="term" value="P:DNA-templated transcription initiation"/>
    <property type="evidence" value="ECO:0007669"/>
    <property type="project" value="InterPro"/>
</dbReference>
<name>A0A840VD96_9BACT</name>
<dbReference type="InterPro" id="IPR013249">
    <property type="entry name" value="RNA_pol_sigma70_r4_t2"/>
</dbReference>
<evidence type="ECO:0000259" key="8">
    <source>
        <dbReference type="Pfam" id="PF08281"/>
    </source>
</evidence>
<feature type="domain" description="RNA polymerase sigma factor 70 region 4 type 2" evidence="8">
    <location>
        <begin position="109"/>
        <end position="161"/>
    </location>
</feature>
<reference evidence="9 10" key="1">
    <citation type="submission" date="2020-08" db="EMBL/GenBank/DDBJ databases">
        <title>Genomic Encyclopedia of Type Strains, Phase IV (KMG-IV): sequencing the most valuable type-strain genomes for metagenomic binning, comparative biology and taxonomic classification.</title>
        <authorList>
            <person name="Goeker M."/>
        </authorList>
    </citation>
    <scope>NUCLEOTIDE SEQUENCE [LARGE SCALE GENOMIC DNA]</scope>
    <source>
        <strain evidence="9 10">YC6886</strain>
    </source>
</reference>
<dbReference type="SUPFAM" id="SSF88946">
    <property type="entry name" value="Sigma2 domain of RNA polymerase sigma factors"/>
    <property type="match status" value="1"/>
</dbReference>
<sequence>MRKRRAKEWKLWMAENGHRLLAFARTWAPCQADAEDLVQEAVMRLWTVQEEKGGHPPDLPLAFSTIRFAGLNRHRSETRRKKREESVLYLNDFDDVWLDPTMEDDEDARQLREEVAQLSEKLREVVTMKIWGGLTFAEISEALAISPNTAASRYRYALEQLAQKLNRTKEVDHG</sequence>
<dbReference type="NCBIfam" id="TIGR02937">
    <property type="entry name" value="sigma70-ECF"/>
    <property type="match status" value="1"/>
</dbReference>
<dbReference type="RefSeq" id="WP_184018256.1">
    <property type="nucleotide sequence ID" value="NZ_JACHFD010000008.1"/>
</dbReference>
<evidence type="ECO:0000256" key="4">
    <source>
        <dbReference type="ARBA" id="ARBA00023125"/>
    </source>
</evidence>
<protein>
    <submittedName>
        <fullName evidence="9">RNA polymerase sigma-70 factor (ECF subfamily)</fullName>
    </submittedName>
</protein>
<evidence type="ECO:0000256" key="6">
    <source>
        <dbReference type="SAM" id="Coils"/>
    </source>
</evidence>
<dbReference type="InterPro" id="IPR039425">
    <property type="entry name" value="RNA_pol_sigma-70-like"/>
</dbReference>
<accession>A0A840VD96</accession>
<comment type="similarity">
    <text evidence="1">Belongs to the sigma-70 factor family. ECF subfamily.</text>
</comment>
<keyword evidence="5" id="KW-0804">Transcription</keyword>
<dbReference type="AlphaFoldDB" id="A0A840VD96"/>
<evidence type="ECO:0000256" key="3">
    <source>
        <dbReference type="ARBA" id="ARBA00023082"/>
    </source>
</evidence>
<dbReference type="Gene3D" id="1.10.10.10">
    <property type="entry name" value="Winged helix-like DNA-binding domain superfamily/Winged helix DNA-binding domain"/>
    <property type="match status" value="1"/>
</dbReference>
<keyword evidence="6" id="KW-0175">Coiled coil</keyword>
<feature type="coiled-coil region" evidence="6">
    <location>
        <begin position="101"/>
        <end position="128"/>
    </location>
</feature>
<dbReference type="InterPro" id="IPR036388">
    <property type="entry name" value="WH-like_DNA-bd_sf"/>
</dbReference>
<dbReference type="Pfam" id="PF08281">
    <property type="entry name" value="Sigma70_r4_2"/>
    <property type="match status" value="1"/>
</dbReference>
<keyword evidence="4" id="KW-0238">DNA-binding</keyword>
<dbReference type="InterPro" id="IPR013324">
    <property type="entry name" value="RNA_pol_sigma_r3/r4-like"/>
</dbReference>
<evidence type="ECO:0000256" key="2">
    <source>
        <dbReference type="ARBA" id="ARBA00023015"/>
    </source>
</evidence>
<dbReference type="GO" id="GO:0003677">
    <property type="term" value="F:DNA binding"/>
    <property type="evidence" value="ECO:0007669"/>
    <property type="project" value="UniProtKB-KW"/>
</dbReference>
<keyword evidence="10" id="KW-1185">Reference proteome</keyword>
<evidence type="ECO:0000256" key="5">
    <source>
        <dbReference type="ARBA" id="ARBA00023163"/>
    </source>
</evidence>
<evidence type="ECO:0000259" key="7">
    <source>
        <dbReference type="Pfam" id="PF04542"/>
    </source>
</evidence>
<dbReference type="InterPro" id="IPR013325">
    <property type="entry name" value="RNA_pol_sigma_r2"/>
</dbReference>
<dbReference type="Proteomes" id="UP000557717">
    <property type="component" value="Unassembled WGS sequence"/>
</dbReference>
<keyword evidence="3" id="KW-0731">Sigma factor</keyword>
<dbReference type="EMBL" id="JACHFD010000008">
    <property type="protein sequence ID" value="MBB5351789.1"/>
    <property type="molecule type" value="Genomic_DNA"/>
</dbReference>
<proteinExistence type="inferred from homology"/>
<dbReference type="Gene3D" id="1.10.1740.10">
    <property type="match status" value="1"/>
</dbReference>
<evidence type="ECO:0000313" key="10">
    <source>
        <dbReference type="Proteomes" id="UP000557717"/>
    </source>
</evidence>
<dbReference type="PANTHER" id="PTHR43133">
    <property type="entry name" value="RNA POLYMERASE ECF-TYPE SIGMA FACTO"/>
    <property type="match status" value="1"/>
</dbReference>
<dbReference type="Pfam" id="PF04542">
    <property type="entry name" value="Sigma70_r2"/>
    <property type="match status" value="1"/>
</dbReference>
<dbReference type="PANTHER" id="PTHR43133:SF8">
    <property type="entry name" value="RNA POLYMERASE SIGMA FACTOR HI_1459-RELATED"/>
    <property type="match status" value="1"/>
</dbReference>
<dbReference type="GO" id="GO:0016987">
    <property type="term" value="F:sigma factor activity"/>
    <property type="evidence" value="ECO:0007669"/>
    <property type="project" value="UniProtKB-KW"/>
</dbReference>
<gene>
    <name evidence="9" type="ORF">HNR46_002028</name>
</gene>
<comment type="caution">
    <text evidence="9">The sequence shown here is derived from an EMBL/GenBank/DDBJ whole genome shotgun (WGS) entry which is preliminary data.</text>
</comment>
<organism evidence="9 10">
    <name type="scientific">Haloferula luteola</name>
    <dbReference type="NCBI Taxonomy" id="595692"/>
    <lineage>
        <taxon>Bacteria</taxon>
        <taxon>Pseudomonadati</taxon>
        <taxon>Verrucomicrobiota</taxon>
        <taxon>Verrucomicrobiia</taxon>
        <taxon>Verrucomicrobiales</taxon>
        <taxon>Verrucomicrobiaceae</taxon>
        <taxon>Haloferula</taxon>
    </lineage>
</organism>
<dbReference type="InterPro" id="IPR007627">
    <property type="entry name" value="RNA_pol_sigma70_r2"/>
</dbReference>
<dbReference type="InterPro" id="IPR014284">
    <property type="entry name" value="RNA_pol_sigma-70_dom"/>
</dbReference>
<evidence type="ECO:0000256" key="1">
    <source>
        <dbReference type="ARBA" id="ARBA00010641"/>
    </source>
</evidence>
<feature type="domain" description="RNA polymerase sigma-70 region 2" evidence="7">
    <location>
        <begin position="15"/>
        <end position="78"/>
    </location>
</feature>
<evidence type="ECO:0000313" key="9">
    <source>
        <dbReference type="EMBL" id="MBB5351789.1"/>
    </source>
</evidence>
<keyword evidence="2" id="KW-0805">Transcription regulation</keyword>
<dbReference type="SUPFAM" id="SSF88659">
    <property type="entry name" value="Sigma3 and sigma4 domains of RNA polymerase sigma factors"/>
    <property type="match status" value="1"/>
</dbReference>